<keyword evidence="2" id="KW-0378">Hydrolase</keyword>
<feature type="binding site" evidence="3">
    <location>
        <position position="22"/>
    </location>
    <ligand>
        <name>a divalent metal cation</name>
        <dbReference type="ChEBI" id="CHEBI:60240"/>
        <label>1</label>
    </ligand>
</feature>
<dbReference type="AlphaFoldDB" id="A0A154P1B0"/>
<feature type="binding site" evidence="3">
    <location>
        <position position="228"/>
    </location>
    <ligand>
        <name>a divalent metal cation</name>
        <dbReference type="ChEBI" id="CHEBI:60240"/>
        <label>2</label>
    </ligand>
</feature>
<dbReference type="Pfam" id="PF02126">
    <property type="entry name" value="PTE"/>
    <property type="match status" value="1"/>
</dbReference>
<feature type="non-terminal residue" evidence="5">
    <location>
        <position position="1"/>
    </location>
</feature>
<evidence type="ECO:0000313" key="6">
    <source>
        <dbReference type="Proteomes" id="UP000076502"/>
    </source>
</evidence>
<dbReference type="PANTHER" id="PTHR10819:SF3">
    <property type="entry name" value="PHOSPHOTRIESTERASE-RELATED PROTEIN"/>
    <property type="match status" value="1"/>
</dbReference>
<evidence type="ECO:0000256" key="1">
    <source>
        <dbReference type="ARBA" id="ARBA00022723"/>
    </source>
</evidence>
<gene>
    <name evidence="5" type="ORF">WN55_08741</name>
</gene>
<dbReference type="SUPFAM" id="SSF51556">
    <property type="entry name" value="Metallo-dependent hydrolases"/>
    <property type="match status" value="1"/>
</dbReference>
<evidence type="ECO:0000256" key="2">
    <source>
        <dbReference type="ARBA" id="ARBA00022801"/>
    </source>
</evidence>
<feature type="binding site" evidence="3">
    <location>
        <position position="297"/>
    </location>
    <ligand>
        <name>a divalent metal cation</name>
        <dbReference type="ChEBI" id="CHEBI:60240"/>
        <label>1</label>
    </ligand>
</feature>
<name>A0A154P1B0_DUFNO</name>
<dbReference type="Gene3D" id="3.20.20.140">
    <property type="entry name" value="Metal-dependent hydrolases"/>
    <property type="match status" value="1"/>
</dbReference>
<comment type="similarity">
    <text evidence="4">Belongs to the metallo-dependent hydrolases superfamily. Phosphotriesterase family.</text>
</comment>
<evidence type="ECO:0000313" key="5">
    <source>
        <dbReference type="EMBL" id="KZC05134.1"/>
    </source>
</evidence>
<accession>A0A154P1B0</accession>
<dbReference type="OrthoDB" id="9998343at2759"/>
<keyword evidence="6" id="KW-1185">Reference proteome</keyword>
<evidence type="ECO:0000256" key="3">
    <source>
        <dbReference type="PIRSR" id="PIRSR601559-52"/>
    </source>
</evidence>
<feature type="binding site" evidence="3">
    <location>
        <position position="167"/>
    </location>
    <ligand>
        <name>a divalent metal cation</name>
        <dbReference type="ChEBI" id="CHEBI:60240"/>
        <label>1</label>
    </ligand>
</feature>
<feature type="binding site" evidence="3">
    <location>
        <position position="20"/>
    </location>
    <ligand>
        <name>a divalent metal cation</name>
        <dbReference type="ChEBI" id="CHEBI:60240"/>
        <label>1</label>
    </ligand>
</feature>
<dbReference type="InterPro" id="IPR001559">
    <property type="entry name" value="Phosphotriesterase"/>
</dbReference>
<evidence type="ECO:0000256" key="4">
    <source>
        <dbReference type="PROSITE-ProRule" id="PRU00679"/>
    </source>
</evidence>
<sequence>FVYTVLGEKSADELGKVLTHEHLALSFNTFYVPPPDHLDRFLYDKIEIQNLGVLRQYPYSSKYNLKFNDNDTFNAVLEDVKLFREFGGGTIVENSNYGLERDIPLMRKISRETGVNIIAGTGYYVAATQSTHALLNYSIEDMYYMMWGEMTQGCIVVPGVKTGFIGEVGSNWPIEEFEKRAIQATGKLQSELKCPVSFHPGRDPAAPAEIMRIYQEAGGDSRKAIMSHMDRTITDEQKLLEFADETKCYCQFDLFGLECSFYQLSPKIDMLSDAQRIDRVKILRDDGKLDRVLLSHDIHTKHRLMKFGGHGYSHILNNVLPHMMLKGFTQQEVDTLTIQNPKNWLCY</sequence>
<keyword evidence="1 3" id="KW-0479">Metal-binding</keyword>
<comment type="cofactor">
    <cofactor evidence="3">
        <name>a divalent metal cation</name>
        <dbReference type="ChEBI" id="CHEBI:60240"/>
    </cofactor>
    <text evidence="3">Binds 2 divalent metal cations per subunit.</text>
</comment>
<dbReference type="Proteomes" id="UP000076502">
    <property type="component" value="Unassembled WGS sequence"/>
</dbReference>
<organism evidence="5 6">
    <name type="scientific">Dufourea novaeangliae</name>
    <name type="common">Sweat bee</name>
    <dbReference type="NCBI Taxonomy" id="178035"/>
    <lineage>
        <taxon>Eukaryota</taxon>
        <taxon>Metazoa</taxon>
        <taxon>Ecdysozoa</taxon>
        <taxon>Arthropoda</taxon>
        <taxon>Hexapoda</taxon>
        <taxon>Insecta</taxon>
        <taxon>Pterygota</taxon>
        <taxon>Neoptera</taxon>
        <taxon>Endopterygota</taxon>
        <taxon>Hymenoptera</taxon>
        <taxon>Apocrita</taxon>
        <taxon>Aculeata</taxon>
        <taxon>Apoidea</taxon>
        <taxon>Anthophila</taxon>
        <taxon>Halictidae</taxon>
        <taxon>Rophitinae</taxon>
        <taxon>Dufourea</taxon>
    </lineage>
</organism>
<proteinExistence type="inferred from homology"/>
<dbReference type="EMBL" id="KQ434786">
    <property type="protein sequence ID" value="KZC05134.1"/>
    <property type="molecule type" value="Genomic_DNA"/>
</dbReference>
<dbReference type="InterPro" id="IPR032466">
    <property type="entry name" value="Metal_Hydrolase"/>
</dbReference>
<comment type="caution">
    <text evidence="4">Lacks conserved residue(s) required for the propagation of feature annotation.</text>
</comment>
<feature type="binding site" evidence="3">
    <location>
        <position position="199"/>
    </location>
    <ligand>
        <name>a divalent metal cation</name>
        <dbReference type="ChEBI" id="CHEBI:60240"/>
        <label>2</label>
    </ligand>
</feature>
<dbReference type="GO" id="GO:0016787">
    <property type="term" value="F:hydrolase activity"/>
    <property type="evidence" value="ECO:0007669"/>
    <property type="project" value="UniProtKB-KW"/>
</dbReference>
<dbReference type="STRING" id="178035.A0A154P1B0"/>
<dbReference type="GO" id="GO:0008270">
    <property type="term" value="F:zinc ion binding"/>
    <property type="evidence" value="ECO:0007669"/>
    <property type="project" value="InterPro"/>
</dbReference>
<protein>
    <submittedName>
        <fullName evidence="5">Phosphotriesterase-related protein</fullName>
    </submittedName>
</protein>
<feature type="binding site" evidence="3">
    <location>
        <position position="167"/>
    </location>
    <ligand>
        <name>a divalent metal cation</name>
        <dbReference type="ChEBI" id="CHEBI:60240"/>
        <label>2</label>
    </ligand>
</feature>
<reference evidence="5 6" key="1">
    <citation type="submission" date="2015-07" db="EMBL/GenBank/DDBJ databases">
        <title>The genome of Dufourea novaeangliae.</title>
        <authorList>
            <person name="Pan H."/>
            <person name="Kapheim K."/>
        </authorList>
    </citation>
    <scope>NUCLEOTIDE SEQUENCE [LARGE SCALE GENOMIC DNA]</scope>
    <source>
        <strain evidence="5">0120121106</strain>
        <tissue evidence="5">Whole body</tissue>
    </source>
</reference>
<dbReference type="PANTHER" id="PTHR10819">
    <property type="entry name" value="PHOSPHOTRIESTERASE-RELATED"/>
    <property type="match status" value="1"/>
</dbReference>
<dbReference type="PROSITE" id="PS51347">
    <property type="entry name" value="PHOSPHOTRIESTERASE_2"/>
    <property type="match status" value="1"/>
</dbReference>